<name>A0A9Q0KRM7_9MAGN</name>
<dbReference type="AlphaFoldDB" id="A0A9Q0KRM7"/>
<feature type="compositionally biased region" description="Polar residues" evidence="1">
    <location>
        <begin position="83"/>
        <end position="93"/>
    </location>
</feature>
<comment type="caution">
    <text evidence="2">The sequence shown here is derived from an EMBL/GenBank/DDBJ whole genome shotgun (WGS) entry which is preliminary data.</text>
</comment>
<dbReference type="PANTHER" id="PTHR35726:SF4">
    <property type="entry name" value="GLUTAMIC ACID-RICH PROTEIN-LIKE"/>
    <property type="match status" value="1"/>
</dbReference>
<evidence type="ECO:0000256" key="1">
    <source>
        <dbReference type="SAM" id="MobiDB-lite"/>
    </source>
</evidence>
<feature type="region of interest" description="Disordered" evidence="1">
    <location>
        <begin position="74"/>
        <end position="99"/>
    </location>
</feature>
<sequence length="126" mass="14221">MESAYTTDISSLFLFEATGDSDFSLDADHEIPMADDDAESCSYGLSCSIDDPNYCSDQDSYEMDNTEYESDDQEWATEKMRSSQEFTVDSPSTEQEEGVVDSANANWKLMTEMEKSKLFWETCLAS</sequence>
<dbReference type="OrthoDB" id="1077311at2759"/>
<keyword evidence="3" id="KW-1185">Reference proteome</keyword>
<evidence type="ECO:0000313" key="3">
    <source>
        <dbReference type="Proteomes" id="UP001141806"/>
    </source>
</evidence>
<dbReference type="EMBL" id="JAMYWD010000003">
    <property type="protein sequence ID" value="KAJ4975121.1"/>
    <property type="molecule type" value="Genomic_DNA"/>
</dbReference>
<reference evidence="2" key="1">
    <citation type="journal article" date="2023" name="Plant J.">
        <title>The genome of the king protea, Protea cynaroides.</title>
        <authorList>
            <person name="Chang J."/>
            <person name="Duong T.A."/>
            <person name="Schoeman C."/>
            <person name="Ma X."/>
            <person name="Roodt D."/>
            <person name="Barker N."/>
            <person name="Li Z."/>
            <person name="Van de Peer Y."/>
            <person name="Mizrachi E."/>
        </authorList>
    </citation>
    <scope>NUCLEOTIDE SEQUENCE</scope>
    <source>
        <tissue evidence="2">Young leaves</tissue>
    </source>
</reference>
<gene>
    <name evidence="2" type="ORF">NE237_000227</name>
</gene>
<dbReference type="PANTHER" id="PTHR35726">
    <property type="entry name" value="GLUTAMIC ACID-RICH PROTEIN-LIKE"/>
    <property type="match status" value="1"/>
</dbReference>
<organism evidence="2 3">
    <name type="scientific">Protea cynaroides</name>
    <dbReference type="NCBI Taxonomy" id="273540"/>
    <lineage>
        <taxon>Eukaryota</taxon>
        <taxon>Viridiplantae</taxon>
        <taxon>Streptophyta</taxon>
        <taxon>Embryophyta</taxon>
        <taxon>Tracheophyta</taxon>
        <taxon>Spermatophyta</taxon>
        <taxon>Magnoliopsida</taxon>
        <taxon>Proteales</taxon>
        <taxon>Proteaceae</taxon>
        <taxon>Protea</taxon>
    </lineage>
</organism>
<protein>
    <submittedName>
        <fullName evidence="2">Uncharacterized protein</fullName>
    </submittedName>
</protein>
<evidence type="ECO:0000313" key="2">
    <source>
        <dbReference type="EMBL" id="KAJ4975121.1"/>
    </source>
</evidence>
<accession>A0A9Q0KRM7</accession>
<proteinExistence type="predicted"/>
<dbReference type="Proteomes" id="UP001141806">
    <property type="component" value="Unassembled WGS sequence"/>
</dbReference>